<gene>
    <name evidence="1" type="ORF">MIND_00035100</name>
</gene>
<sequence>MVGRLCKAVPLDLALLPPNPSVARPEHRARQKGASCEDMSSLLLIYDCRRLLRRLQLNGAHSRSTRPQFFPSLNFAVHPRWRCLNSRTQL</sequence>
<organism evidence="1 2">
    <name type="scientific">Mycena indigotica</name>
    <dbReference type="NCBI Taxonomy" id="2126181"/>
    <lineage>
        <taxon>Eukaryota</taxon>
        <taxon>Fungi</taxon>
        <taxon>Dikarya</taxon>
        <taxon>Basidiomycota</taxon>
        <taxon>Agaricomycotina</taxon>
        <taxon>Agaricomycetes</taxon>
        <taxon>Agaricomycetidae</taxon>
        <taxon>Agaricales</taxon>
        <taxon>Marasmiineae</taxon>
        <taxon>Mycenaceae</taxon>
        <taxon>Mycena</taxon>
    </lineage>
</organism>
<evidence type="ECO:0000313" key="2">
    <source>
        <dbReference type="Proteomes" id="UP000636479"/>
    </source>
</evidence>
<evidence type="ECO:0000313" key="1">
    <source>
        <dbReference type="EMBL" id="KAF7315207.1"/>
    </source>
</evidence>
<reference evidence="1" key="1">
    <citation type="submission" date="2020-05" db="EMBL/GenBank/DDBJ databases">
        <title>Mycena genomes resolve the evolution of fungal bioluminescence.</title>
        <authorList>
            <person name="Tsai I.J."/>
        </authorList>
    </citation>
    <scope>NUCLEOTIDE SEQUENCE</scope>
    <source>
        <strain evidence="1">171206Taipei</strain>
    </source>
</reference>
<dbReference type="GeneID" id="59339836"/>
<dbReference type="AlphaFoldDB" id="A0A8H6TEG5"/>
<keyword evidence="2" id="KW-1185">Reference proteome</keyword>
<comment type="caution">
    <text evidence="1">The sequence shown here is derived from an EMBL/GenBank/DDBJ whole genome shotgun (WGS) entry which is preliminary data.</text>
</comment>
<proteinExistence type="predicted"/>
<protein>
    <submittedName>
        <fullName evidence="1">Uncharacterized protein</fullName>
    </submittedName>
</protein>
<dbReference type="Proteomes" id="UP000636479">
    <property type="component" value="Unassembled WGS sequence"/>
</dbReference>
<dbReference type="RefSeq" id="XP_037225230.1">
    <property type="nucleotide sequence ID" value="XM_037357320.1"/>
</dbReference>
<name>A0A8H6TEG5_9AGAR</name>
<accession>A0A8H6TEG5</accession>
<dbReference type="EMBL" id="JACAZF010000001">
    <property type="protein sequence ID" value="KAF7315207.1"/>
    <property type="molecule type" value="Genomic_DNA"/>
</dbReference>